<evidence type="ECO:0000256" key="4">
    <source>
        <dbReference type="ARBA" id="ARBA00022989"/>
    </source>
</evidence>
<feature type="domain" description="CBS" evidence="10">
    <location>
        <begin position="212"/>
        <end position="273"/>
    </location>
</feature>
<dbReference type="KEGG" id="cex:CSE_08210"/>
<accession>A0A7U6JGW0</accession>
<keyword evidence="4 8" id="KW-1133">Transmembrane helix</keyword>
<dbReference type="InterPro" id="IPR000644">
    <property type="entry name" value="CBS_dom"/>
</dbReference>
<dbReference type="InterPro" id="IPR016169">
    <property type="entry name" value="FAD-bd_PCMH_sub2"/>
</dbReference>
<evidence type="ECO:0000256" key="6">
    <source>
        <dbReference type="ARBA" id="ARBA00023136"/>
    </source>
</evidence>
<reference evidence="12 13" key="1">
    <citation type="submission" date="2011-01" db="EMBL/GenBank/DDBJ databases">
        <title>Whole genome sequence of Caldisericum exile AZM16c01.</title>
        <authorList>
            <person name="Narita-Yamada S."/>
            <person name="Kawakoshi A."/>
            <person name="Nakamura S."/>
            <person name="Sasagawa M."/>
            <person name="Fukada J."/>
            <person name="Sekine M."/>
            <person name="Kato Y."/>
            <person name="Fukai R."/>
            <person name="Sasaki K."/>
            <person name="Hanamaki A."/>
            <person name="Narita H."/>
            <person name="Konno Y."/>
            <person name="Mori K."/>
            <person name="Yamazaki S."/>
            <person name="Suzuki K."/>
            <person name="Fujita N."/>
        </authorList>
    </citation>
    <scope>NUCLEOTIDE SEQUENCE [LARGE SCALE GENOMIC DNA]</scope>
    <source>
        <strain evidence="13">DSM 21853 / NBRC 104410 / AZM16c01</strain>
    </source>
</reference>
<keyword evidence="3" id="KW-0677">Repeat</keyword>
<dbReference type="InterPro" id="IPR002550">
    <property type="entry name" value="CNNM"/>
</dbReference>
<dbReference type="InterPro" id="IPR044751">
    <property type="entry name" value="Ion_transp-like_CBS"/>
</dbReference>
<dbReference type="Pfam" id="PF03471">
    <property type="entry name" value="CorC_HlyC"/>
    <property type="match status" value="1"/>
</dbReference>
<evidence type="ECO:0000256" key="7">
    <source>
        <dbReference type="PROSITE-ProRule" id="PRU00703"/>
    </source>
</evidence>
<keyword evidence="5 7" id="KW-0129">CBS domain</keyword>
<dbReference type="Proteomes" id="UP000004793">
    <property type="component" value="Chromosome"/>
</dbReference>
<keyword evidence="2 8" id="KW-0812">Transmembrane</keyword>
<comment type="subcellular location">
    <subcellularLocation>
        <location evidence="1">Membrane</location>
        <topology evidence="1">Multi-pass membrane protein</topology>
    </subcellularLocation>
</comment>
<dbReference type="CDD" id="cd04590">
    <property type="entry name" value="CBS_pair_CorC_HlyC_assoc"/>
    <property type="match status" value="1"/>
</dbReference>
<dbReference type="InterPro" id="IPR046342">
    <property type="entry name" value="CBS_dom_sf"/>
</dbReference>
<organism evidence="12 13">
    <name type="scientific">Caldisericum exile (strain DSM 21853 / NBRC 104410 / AZM16c01)</name>
    <dbReference type="NCBI Taxonomy" id="511051"/>
    <lineage>
        <taxon>Bacteria</taxon>
        <taxon>Pseudomonadati</taxon>
        <taxon>Caldisericota/Cryosericota group</taxon>
        <taxon>Caldisericota</taxon>
        <taxon>Caldisericia</taxon>
        <taxon>Caldisericales</taxon>
        <taxon>Caldisericaceae</taxon>
        <taxon>Caldisericum</taxon>
    </lineage>
</organism>
<evidence type="ECO:0000256" key="3">
    <source>
        <dbReference type="ARBA" id="ARBA00022737"/>
    </source>
</evidence>
<dbReference type="OrthoDB" id="9798188at2"/>
<dbReference type="Pfam" id="PF01595">
    <property type="entry name" value="CNNM"/>
    <property type="match status" value="1"/>
</dbReference>
<dbReference type="Pfam" id="PF00571">
    <property type="entry name" value="CBS"/>
    <property type="match status" value="2"/>
</dbReference>
<dbReference type="SUPFAM" id="SSF54631">
    <property type="entry name" value="CBS-domain pair"/>
    <property type="match status" value="1"/>
</dbReference>
<dbReference type="InterPro" id="IPR005170">
    <property type="entry name" value="Transptr-assoc_dom"/>
</dbReference>
<dbReference type="EMBL" id="AP012051">
    <property type="protein sequence ID" value="BAL80947.1"/>
    <property type="molecule type" value="Genomic_DNA"/>
</dbReference>
<feature type="domain" description="CNNM transmembrane" evidence="11">
    <location>
        <begin position="1"/>
        <end position="193"/>
    </location>
</feature>
<dbReference type="PROSITE" id="PS51846">
    <property type="entry name" value="CNNM"/>
    <property type="match status" value="1"/>
</dbReference>
<dbReference type="PANTHER" id="PTHR22777">
    <property type="entry name" value="HEMOLYSIN-RELATED"/>
    <property type="match status" value="1"/>
</dbReference>
<feature type="transmembrane region" description="Helical" evidence="9">
    <location>
        <begin position="135"/>
        <end position="160"/>
    </location>
</feature>
<keyword evidence="13" id="KW-1185">Reference proteome</keyword>
<dbReference type="PANTHER" id="PTHR22777:SF17">
    <property type="entry name" value="UPF0053 PROTEIN SLL0260"/>
    <property type="match status" value="1"/>
</dbReference>
<dbReference type="PROSITE" id="PS51371">
    <property type="entry name" value="CBS"/>
    <property type="match status" value="2"/>
</dbReference>
<feature type="transmembrane region" description="Helical" evidence="9">
    <location>
        <begin position="95"/>
        <end position="115"/>
    </location>
</feature>
<dbReference type="GO" id="GO:0005886">
    <property type="term" value="C:plasma membrane"/>
    <property type="evidence" value="ECO:0007669"/>
    <property type="project" value="TreeGrafter"/>
</dbReference>
<dbReference type="Gene3D" id="3.10.580.10">
    <property type="entry name" value="CBS-domain"/>
    <property type="match status" value="1"/>
</dbReference>
<dbReference type="RefSeq" id="WP_014453350.1">
    <property type="nucleotide sequence ID" value="NC_017096.1"/>
</dbReference>
<dbReference type="Gene3D" id="3.30.465.10">
    <property type="match status" value="1"/>
</dbReference>
<feature type="domain" description="CBS" evidence="10">
    <location>
        <begin position="276"/>
        <end position="333"/>
    </location>
</feature>
<evidence type="ECO:0000313" key="12">
    <source>
        <dbReference type="EMBL" id="BAL80947.1"/>
    </source>
</evidence>
<protein>
    <submittedName>
        <fullName evidence="12">Hypothetical membrane protein</fullName>
    </submittedName>
</protein>
<dbReference type="SUPFAM" id="SSF56176">
    <property type="entry name" value="FAD-binding/transporter-associated domain-like"/>
    <property type="match status" value="1"/>
</dbReference>
<gene>
    <name evidence="12" type="ordered locus">CSE_08210</name>
</gene>
<dbReference type="AlphaFoldDB" id="A0A7U6JGW0"/>
<evidence type="ECO:0000259" key="10">
    <source>
        <dbReference type="PROSITE" id="PS51371"/>
    </source>
</evidence>
<name>A0A7U6JGW0_CALEA</name>
<proteinExistence type="predicted"/>
<evidence type="ECO:0000256" key="5">
    <source>
        <dbReference type="ARBA" id="ARBA00023122"/>
    </source>
</evidence>
<feature type="transmembrane region" description="Helical" evidence="9">
    <location>
        <begin position="59"/>
        <end position="83"/>
    </location>
</feature>
<dbReference type="SMART" id="SM01091">
    <property type="entry name" value="CorC_HlyC"/>
    <property type="match status" value="1"/>
</dbReference>
<sequence>MSSLGLSTVAVIILLLFSAVFTMLESAMFNSSLIRIQTLSKKNFIYKLLLEHKKRPENFISAVVIGNNFVNFLISAVITNIAVIYSNKYGLSNEIVVLIATIITTLLVVIFGETIPKTIGSALPERSLGPTFSVFLPFYFILRPLAYVLSKISQFLLFVLGIKTSEKKFFESEEEVMSMIELGKKEGLIEREEEKMIYSIFEFGDTIVKDIMTPRVDIVAIDIESNLDEILDLITKSAHSRFPVYEEKIDNVIGILYVKDLLKVIAKKEKPDIKKILRAPFFVPETKRVDELFKEMQKNKIQIALVFDEYGGISGLVTIEDILEEIVGEIQDEFDIEEKPVQRLSDHAYLVSGTFNIDDFNEMFNVQLTGEEASTIGGLLLEHFGRLPNPGEEVMIENIKFIISKVRNRRIVQVKAIFIKDMKEGESDE</sequence>
<dbReference type="InterPro" id="IPR036318">
    <property type="entry name" value="FAD-bd_PCMH-like_sf"/>
</dbReference>
<evidence type="ECO:0000256" key="8">
    <source>
        <dbReference type="PROSITE-ProRule" id="PRU01193"/>
    </source>
</evidence>
<keyword evidence="6 8" id="KW-0472">Membrane</keyword>
<evidence type="ECO:0000256" key="1">
    <source>
        <dbReference type="ARBA" id="ARBA00004141"/>
    </source>
</evidence>
<evidence type="ECO:0000313" key="13">
    <source>
        <dbReference type="Proteomes" id="UP000004793"/>
    </source>
</evidence>
<evidence type="ECO:0000256" key="9">
    <source>
        <dbReference type="SAM" id="Phobius"/>
    </source>
</evidence>
<evidence type="ECO:0000256" key="2">
    <source>
        <dbReference type="ARBA" id="ARBA00022692"/>
    </source>
</evidence>
<dbReference type="GO" id="GO:0050660">
    <property type="term" value="F:flavin adenine dinucleotide binding"/>
    <property type="evidence" value="ECO:0007669"/>
    <property type="project" value="InterPro"/>
</dbReference>
<evidence type="ECO:0000259" key="11">
    <source>
        <dbReference type="PROSITE" id="PS51846"/>
    </source>
</evidence>
<dbReference type="FunFam" id="3.10.580.10:FF:000002">
    <property type="entry name" value="Magnesium/cobalt efflux protein CorC"/>
    <property type="match status" value="1"/>
</dbReference>
<dbReference type="SMART" id="SM00116">
    <property type="entry name" value="CBS"/>
    <property type="match status" value="2"/>
</dbReference>